<comment type="subunit">
    <text evidence="9">Forms a complex with SecD. Part of the essential Sec protein translocation apparatus which comprises SecA, SecYEG and auxiliary proteins SecDF. Other proteins may also be involved.</text>
</comment>
<dbReference type="PANTHER" id="PTHR30081:SF8">
    <property type="entry name" value="PROTEIN TRANSLOCASE SUBUNIT SECF"/>
    <property type="match status" value="1"/>
</dbReference>
<dbReference type="InterPro" id="IPR022813">
    <property type="entry name" value="SecD/SecF_arch_bac"/>
</dbReference>
<organism evidence="12 13">
    <name type="scientific">Paractinoplanes rhizophilus</name>
    <dbReference type="NCBI Taxonomy" id="1416877"/>
    <lineage>
        <taxon>Bacteria</taxon>
        <taxon>Bacillati</taxon>
        <taxon>Actinomycetota</taxon>
        <taxon>Actinomycetes</taxon>
        <taxon>Micromonosporales</taxon>
        <taxon>Micromonosporaceae</taxon>
        <taxon>Paractinoplanes</taxon>
    </lineage>
</organism>
<evidence type="ECO:0000256" key="3">
    <source>
        <dbReference type="ARBA" id="ARBA00022475"/>
    </source>
</evidence>
<keyword evidence="7 9" id="KW-0811">Translocation</keyword>
<evidence type="ECO:0000256" key="9">
    <source>
        <dbReference type="HAMAP-Rule" id="MF_01464"/>
    </source>
</evidence>
<dbReference type="EMBL" id="JBHTBJ010000018">
    <property type="protein sequence ID" value="MFC7276967.1"/>
    <property type="molecule type" value="Genomic_DNA"/>
</dbReference>
<feature type="transmembrane region" description="Helical" evidence="9">
    <location>
        <begin position="207"/>
        <end position="226"/>
    </location>
</feature>
<evidence type="ECO:0000313" key="13">
    <source>
        <dbReference type="Proteomes" id="UP001596548"/>
    </source>
</evidence>
<evidence type="ECO:0000256" key="10">
    <source>
        <dbReference type="SAM" id="MobiDB-lite"/>
    </source>
</evidence>
<dbReference type="HAMAP" id="MF_01464_B">
    <property type="entry name" value="SecF_B"/>
    <property type="match status" value="1"/>
</dbReference>
<name>A0ABW2HV55_9ACTN</name>
<dbReference type="SUPFAM" id="SSF82866">
    <property type="entry name" value="Multidrug efflux transporter AcrB transmembrane domain"/>
    <property type="match status" value="1"/>
</dbReference>
<feature type="domain" description="Protein export membrane protein SecD/SecF C-terminal" evidence="11">
    <location>
        <begin position="125"/>
        <end position="317"/>
    </location>
</feature>
<protein>
    <recommendedName>
        <fullName evidence="9">Protein-export membrane protein SecF</fullName>
    </recommendedName>
</protein>
<dbReference type="InterPro" id="IPR005665">
    <property type="entry name" value="SecF_bac"/>
</dbReference>
<reference evidence="13" key="1">
    <citation type="journal article" date="2019" name="Int. J. Syst. Evol. Microbiol.">
        <title>The Global Catalogue of Microorganisms (GCM) 10K type strain sequencing project: providing services to taxonomists for standard genome sequencing and annotation.</title>
        <authorList>
            <consortium name="The Broad Institute Genomics Platform"/>
            <consortium name="The Broad Institute Genome Sequencing Center for Infectious Disease"/>
            <person name="Wu L."/>
            <person name="Ma J."/>
        </authorList>
    </citation>
    <scope>NUCLEOTIDE SEQUENCE [LARGE SCALE GENOMIC DNA]</scope>
    <source>
        <strain evidence="13">XZYJT-10</strain>
    </source>
</reference>
<feature type="transmembrane region" description="Helical" evidence="9">
    <location>
        <begin position="264"/>
        <end position="283"/>
    </location>
</feature>
<comment type="similarity">
    <text evidence="9">Belongs to the SecD/SecF family. SecF subfamily.</text>
</comment>
<keyword evidence="8 9" id="KW-0472">Membrane</keyword>
<evidence type="ECO:0000256" key="2">
    <source>
        <dbReference type="ARBA" id="ARBA00022448"/>
    </source>
</evidence>
<comment type="function">
    <text evidence="9">Part of the Sec protein translocase complex. Interacts with the SecYEG preprotein conducting channel. SecDF uses the proton motive force (PMF) to complete protein translocation after the ATP-dependent function of SecA.</text>
</comment>
<dbReference type="InterPro" id="IPR022646">
    <property type="entry name" value="SecD/SecF_CS"/>
</dbReference>
<feature type="transmembrane region" description="Helical" evidence="9">
    <location>
        <begin position="178"/>
        <end position="201"/>
    </location>
</feature>
<dbReference type="InterPro" id="IPR048634">
    <property type="entry name" value="SecD_SecF_C"/>
</dbReference>
<dbReference type="PANTHER" id="PTHR30081">
    <property type="entry name" value="PROTEIN-EXPORT MEMBRANE PROTEIN SEC"/>
    <property type="match status" value="1"/>
</dbReference>
<gene>
    <name evidence="9 12" type="primary">secF</name>
    <name evidence="12" type="ORF">ACFQS1_23495</name>
</gene>
<dbReference type="NCBIfam" id="TIGR00916">
    <property type="entry name" value="2A0604s01"/>
    <property type="match status" value="1"/>
</dbReference>
<keyword evidence="4 9" id="KW-0812">Transmembrane</keyword>
<feature type="region of interest" description="Disordered" evidence="10">
    <location>
        <begin position="338"/>
        <end position="399"/>
    </location>
</feature>
<feature type="transmembrane region" description="Helical" evidence="9">
    <location>
        <begin position="26"/>
        <end position="46"/>
    </location>
</feature>
<keyword evidence="3 9" id="KW-1003">Cell membrane</keyword>
<dbReference type="NCBIfam" id="TIGR00966">
    <property type="entry name" value="transloc_SecF"/>
    <property type="match status" value="1"/>
</dbReference>
<keyword evidence="5 9" id="KW-0653">Protein transport</keyword>
<evidence type="ECO:0000259" key="11">
    <source>
        <dbReference type="Pfam" id="PF02355"/>
    </source>
</evidence>
<evidence type="ECO:0000256" key="8">
    <source>
        <dbReference type="ARBA" id="ARBA00023136"/>
    </source>
</evidence>
<dbReference type="Proteomes" id="UP001596548">
    <property type="component" value="Unassembled WGS sequence"/>
</dbReference>
<dbReference type="PRINTS" id="PR01755">
    <property type="entry name" value="SECFTRNLCASE"/>
</dbReference>
<evidence type="ECO:0000256" key="1">
    <source>
        <dbReference type="ARBA" id="ARBA00004651"/>
    </source>
</evidence>
<keyword evidence="2 9" id="KW-0813">Transport</keyword>
<feature type="transmembrane region" description="Helical" evidence="9">
    <location>
        <begin position="289"/>
        <end position="315"/>
    </location>
</feature>
<dbReference type="Pfam" id="PF07549">
    <property type="entry name" value="Sec_GG"/>
    <property type="match status" value="1"/>
</dbReference>
<keyword evidence="13" id="KW-1185">Reference proteome</keyword>
<keyword evidence="6 9" id="KW-1133">Transmembrane helix</keyword>
<comment type="caution">
    <text evidence="12">The sequence shown here is derived from an EMBL/GenBank/DDBJ whole genome shotgun (WGS) entry which is preliminary data.</text>
</comment>
<feature type="compositionally biased region" description="Gly residues" evidence="10">
    <location>
        <begin position="385"/>
        <end position="399"/>
    </location>
</feature>
<dbReference type="Gene3D" id="1.20.1640.10">
    <property type="entry name" value="Multidrug efflux transporter AcrB transmembrane domain"/>
    <property type="match status" value="1"/>
</dbReference>
<sequence length="399" mass="41912">MARTGLATRLYQGEANINIVGRRNRWFAIAAILVLISIGSFVFRGFELGIEFAGGTSFSVPGTTVSGEKLTQSQVSDAVEHAIQSVDPNAEVTAVQTVRGAGQGESFTVRASALTAPQAEQAKATLVEDLNVNPDDVSDDQVSAAWGGQVTRQALIGLVIFLILVMAYLVIRFEWRMAAAAVSSLLLDLILTAGVYSLVGFEVTPSTVIGFLTILGYALYDVVVVFDKVQENTRGITAGSTRTYSEATNLAVNQTIMRSINTGLVALLPVGGLLFIGAGLLGAGTLKDLGLVLFVGMGFGVISSIMFAAPVLTVLKEREPRIKAHTARVLARRAAVKAGDVAPRAERQRQPNATAPDEAAPALAASSAPRPGSRPTAKRNTNRGGRPGGNRPSGGGKRR</sequence>
<proteinExistence type="inferred from homology"/>
<dbReference type="InterPro" id="IPR055344">
    <property type="entry name" value="SecD_SecF_C_bact"/>
</dbReference>
<evidence type="ECO:0000313" key="12">
    <source>
        <dbReference type="EMBL" id="MFC7276967.1"/>
    </source>
</evidence>
<accession>A0ABW2HV55</accession>
<feature type="transmembrane region" description="Helical" evidence="9">
    <location>
        <begin position="154"/>
        <end position="171"/>
    </location>
</feature>
<evidence type="ECO:0000256" key="4">
    <source>
        <dbReference type="ARBA" id="ARBA00022692"/>
    </source>
</evidence>
<dbReference type="InterPro" id="IPR022645">
    <property type="entry name" value="SecD/SecF_bac"/>
</dbReference>
<comment type="subcellular location">
    <subcellularLocation>
        <location evidence="1 9">Cell membrane</location>
        <topology evidence="1 9">Multi-pass membrane protein</topology>
    </subcellularLocation>
</comment>
<feature type="compositionally biased region" description="Low complexity" evidence="10">
    <location>
        <begin position="351"/>
        <end position="375"/>
    </location>
</feature>
<dbReference type="RefSeq" id="WP_378971945.1">
    <property type="nucleotide sequence ID" value="NZ_JBHTBJ010000018.1"/>
</dbReference>
<evidence type="ECO:0000256" key="6">
    <source>
        <dbReference type="ARBA" id="ARBA00022989"/>
    </source>
</evidence>
<evidence type="ECO:0000256" key="5">
    <source>
        <dbReference type="ARBA" id="ARBA00022927"/>
    </source>
</evidence>
<dbReference type="Pfam" id="PF02355">
    <property type="entry name" value="SecD_SecF_C"/>
    <property type="match status" value="1"/>
</dbReference>
<evidence type="ECO:0000256" key="7">
    <source>
        <dbReference type="ARBA" id="ARBA00023010"/>
    </source>
</evidence>